<dbReference type="Proteomes" id="UP000287651">
    <property type="component" value="Unassembled WGS sequence"/>
</dbReference>
<comment type="caution">
    <text evidence="2">The sequence shown here is derived from an EMBL/GenBank/DDBJ whole genome shotgun (WGS) entry which is preliminary data.</text>
</comment>
<evidence type="ECO:0000256" key="1">
    <source>
        <dbReference type="SAM" id="MobiDB-lite"/>
    </source>
</evidence>
<reference evidence="2 3" key="1">
    <citation type="journal article" date="2014" name="Agronomy (Basel)">
        <title>A Draft Genome Sequence for Ensete ventricosum, the Drought-Tolerant Tree Against Hunger.</title>
        <authorList>
            <person name="Harrison J."/>
            <person name="Moore K.A."/>
            <person name="Paszkiewicz K."/>
            <person name="Jones T."/>
            <person name="Grant M."/>
            <person name="Ambacheew D."/>
            <person name="Muzemil S."/>
            <person name="Studholme D.J."/>
        </authorList>
    </citation>
    <scope>NUCLEOTIDE SEQUENCE [LARGE SCALE GENOMIC DNA]</scope>
</reference>
<accession>A0A427BCG3</accession>
<evidence type="ECO:0000313" key="3">
    <source>
        <dbReference type="Proteomes" id="UP000287651"/>
    </source>
</evidence>
<proteinExistence type="predicted"/>
<dbReference type="AlphaFoldDB" id="A0A427BCG3"/>
<evidence type="ECO:0000313" key="2">
    <source>
        <dbReference type="EMBL" id="RRT86215.1"/>
    </source>
</evidence>
<organism evidence="2 3">
    <name type="scientific">Ensete ventricosum</name>
    <name type="common">Abyssinian banana</name>
    <name type="synonym">Musa ensete</name>
    <dbReference type="NCBI Taxonomy" id="4639"/>
    <lineage>
        <taxon>Eukaryota</taxon>
        <taxon>Viridiplantae</taxon>
        <taxon>Streptophyta</taxon>
        <taxon>Embryophyta</taxon>
        <taxon>Tracheophyta</taxon>
        <taxon>Spermatophyta</taxon>
        <taxon>Magnoliopsida</taxon>
        <taxon>Liliopsida</taxon>
        <taxon>Zingiberales</taxon>
        <taxon>Musaceae</taxon>
        <taxon>Ensete</taxon>
    </lineage>
</organism>
<sequence length="341" mass="37649">MTSTQLSKLLWEPSTGFLPDMISSRKTPKAKTSVFSSTMPCMKYSGAKHLRRHRQLPCRFRALMPILGSIQELRDEYPNVPSIGATACDWTVEKQQVPTAMSYRSFQAIGGEFSSAGDTSKDHSCESTPTPFLGIFDRVIGFTVEIGRDGAAGGELEDQVEVAVDAAAEKSRHIGVPHMADGAELRQEVLLSLLVRGGSRQPLHGNRTPVLHHAPVHLRVPTSAHQEKHLQVGFRCGELTSSISSTCLLSRTGEAFSCASSSSLLLLLPTVTERRRLRLLLFLHSSRILRLCKGEAECSRWRSTLQAEGSRAPKAKEKRRRAAGGMKWAVRGGGWREKRRH</sequence>
<protein>
    <submittedName>
        <fullName evidence="2">Uncharacterized protein</fullName>
    </submittedName>
</protein>
<gene>
    <name evidence="2" type="ORF">B296_00000401</name>
</gene>
<dbReference type="EMBL" id="AMZH03000001">
    <property type="protein sequence ID" value="RRT86215.1"/>
    <property type="molecule type" value="Genomic_DNA"/>
</dbReference>
<name>A0A427BCG3_ENSVE</name>
<feature type="region of interest" description="Disordered" evidence="1">
    <location>
        <begin position="309"/>
        <end position="341"/>
    </location>
</feature>